<evidence type="ECO:0000313" key="2">
    <source>
        <dbReference type="EMBL" id="QHQ62550.1"/>
    </source>
</evidence>
<dbReference type="CDD" id="cd02230">
    <property type="entry name" value="cupin_HP0902-like"/>
    <property type="match status" value="1"/>
</dbReference>
<accession>A0A6P1TMW0</accession>
<dbReference type="SUPFAM" id="SSF51182">
    <property type="entry name" value="RmlC-like cupins"/>
    <property type="match status" value="1"/>
</dbReference>
<name>A0A6P1TMW0_9FIRM</name>
<dbReference type="PANTHER" id="PTHR37694:SF1">
    <property type="entry name" value="SLR8022 PROTEIN"/>
    <property type="match status" value="1"/>
</dbReference>
<dbReference type="RefSeq" id="WP_161839373.1">
    <property type="nucleotide sequence ID" value="NZ_CP048000.1"/>
</dbReference>
<dbReference type="EMBL" id="CP048000">
    <property type="protein sequence ID" value="QHQ62550.1"/>
    <property type="molecule type" value="Genomic_DNA"/>
</dbReference>
<dbReference type="Proteomes" id="UP000464314">
    <property type="component" value="Chromosome"/>
</dbReference>
<dbReference type="KEGG" id="anr:Ana3638_18625"/>
<dbReference type="Gene3D" id="2.60.120.10">
    <property type="entry name" value="Jelly Rolls"/>
    <property type="match status" value="1"/>
</dbReference>
<keyword evidence="3" id="KW-1185">Reference proteome</keyword>
<dbReference type="InterPro" id="IPR014710">
    <property type="entry name" value="RmlC-like_jellyroll"/>
</dbReference>
<feature type="domain" description="Cupin type-2" evidence="1">
    <location>
        <begin position="43"/>
        <end position="110"/>
    </location>
</feature>
<evidence type="ECO:0000313" key="3">
    <source>
        <dbReference type="Proteomes" id="UP000464314"/>
    </source>
</evidence>
<dbReference type="InterPro" id="IPR013096">
    <property type="entry name" value="Cupin_2"/>
</dbReference>
<protein>
    <submittedName>
        <fullName evidence="2">Cupin domain-containing protein</fullName>
    </submittedName>
</protein>
<dbReference type="InterPro" id="IPR011051">
    <property type="entry name" value="RmlC_Cupin_sf"/>
</dbReference>
<evidence type="ECO:0000259" key="1">
    <source>
        <dbReference type="Pfam" id="PF07883"/>
    </source>
</evidence>
<organism evidence="2 3">
    <name type="scientific">Anaerocolumna sedimenticola</name>
    <dbReference type="NCBI Taxonomy" id="2696063"/>
    <lineage>
        <taxon>Bacteria</taxon>
        <taxon>Bacillati</taxon>
        <taxon>Bacillota</taxon>
        <taxon>Clostridia</taxon>
        <taxon>Lachnospirales</taxon>
        <taxon>Lachnospiraceae</taxon>
        <taxon>Anaerocolumna</taxon>
    </lineage>
</organism>
<dbReference type="Pfam" id="PF07883">
    <property type="entry name" value="Cupin_2"/>
    <property type="match status" value="1"/>
</dbReference>
<gene>
    <name evidence="2" type="ORF">Ana3638_18625</name>
</gene>
<dbReference type="AlphaFoldDB" id="A0A6P1TMW0"/>
<proteinExistence type="predicted"/>
<sequence>MSTKILKNIEMSTVMNLKDLVDYQTGQIVSKTLIQNKNVSLTLFAFDKGEEISTHSSHGDAMITVTEGTGEITIGENKYTLTEGQSIVMPAEIPHAVYASEAFKMFLIVVF</sequence>
<dbReference type="PANTHER" id="PTHR37694">
    <property type="entry name" value="SLR8022 PROTEIN"/>
    <property type="match status" value="1"/>
</dbReference>
<reference evidence="2 3" key="1">
    <citation type="submission" date="2020-01" db="EMBL/GenBank/DDBJ databases">
        <title>Genome analysis of Anaerocolumna sp. CBA3638.</title>
        <authorList>
            <person name="Kim J."/>
            <person name="Roh S.W."/>
        </authorList>
    </citation>
    <scope>NUCLEOTIDE SEQUENCE [LARGE SCALE GENOMIC DNA]</scope>
    <source>
        <strain evidence="2 3">CBA3638</strain>
    </source>
</reference>